<dbReference type="OrthoDB" id="1740265at2759"/>
<dbReference type="Pfam" id="PF16028">
    <property type="entry name" value="SLC3A2_N"/>
    <property type="match status" value="1"/>
</dbReference>
<proteinExistence type="predicted"/>
<evidence type="ECO:0000313" key="5">
    <source>
        <dbReference type="EMBL" id="VDI80276.1"/>
    </source>
</evidence>
<dbReference type="FunFam" id="3.90.400.10:FF:000001">
    <property type="entry name" value="Maltase A3, isoform A"/>
    <property type="match status" value="1"/>
</dbReference>
<dbReference type="AlphaFoldDB" id="A0A8B6HKA7"/>
<protein>
    <submittedName>
        <fullName evidence="5">Solute carrier family 3 (Neutral and basic amino acid transporter), member 1</fullName>
    </submittedName>
</protein>
<dbReference type="EMBL" id="UYJE01010162">
    <property type="protein sequence ID" value="VDI80276.1"/>
    <property type="molecule type" value="Genomic_DNA"/>
</dbReference>
<name>A0A8B6HKA7_MYTGA</name>
<dbReference type="InterPro" id="IPR006047">
    <property type="entry name" value="GH13_cat_dom"/>
</dbReference>
<dbReference type="InterPro" id="IPR045857">
    <property type="entry name" value="O16G_dom_2"/>
</dbReference>
<dbReference type="PANTHER" id="PTHR10357:SF179">
    <property type="entry name" value="NEUTRAL AND BASIC AMINO ACID TRANSPORT PROTEIN RBAT"/>
    <property type="match status" value="1"/>
</dbReference>
<dbReference type="SUPFAM" id="SSF51445">
    <property type="entry name" value="(Trans)glycosidases"/>
    <property type="match status" value="1"/>
</dbReference>
<feature type="domain" description="Glycosyl hydrolase family 13 catalytic" evidence="4">
    <location>
        <begin position="123"/>
        <end position="509"/>
    </location>
</feature>
<keyword evidence="1" id="KW-0325">Glycoprotein</keyword>
<keyword evidence="6" id="KW-1185">Reference proteome</keyword>
<keyword evidence="3" id="KW-0812">Transmembrane</keyword>
<keyword evidence="3" id="KW-1133">Transmembrane helix</keyword>
<dbReference type="Gene3D" id="3.90.400.10">
    <property type="entry name" value="Oligo-1,6-glucosidase, Domain 2"/>
    <property type="match status" value="1"/>
</dbReference>
<evidence type="ECO:0000256" key="1">
    <source>
        <dbReference type="ARBA" id="ARBA00023180"/>
    </source>
</evidence>
<dbReference type="PANTHER" id="PTHR10357">
    <property type="entry name" value="ALPHA-AMYLASE FAMILY MEMBER"/>
    <property type="match status" value="1"/>
</dbReference>
<dbReference type="InterPro" id="IPR031984">
    <property type="entry name" value="SLC3A2_N"/>
</dbReference>
<evidence type="ECO:0000256" key="2">
    <source>
        <dbReference type="SAM" id="MobiDB-lite"/>
    </source>
</evidence>
<feature type="transmembrane region" description="Helical" evidence="3">
    <location>
        <begin position="80"/>
        <end position="104"/>
    </location>
</feature>
<dbReference type="Gene3D" id="3.20.20.80">
    <property type="entry name" value="Glycosidases"/>
    <property type="match status" value="1"/>
</dbReference>
<sequence>MADESTVDEKAQLKAELAEPAVDDDPKFNDNVENAKFLTNGGDVKVEVETSSSGGASFTGLGKEELLQYANDPFWKKVRVILFILFWVGWIAMLAAAIVIIVLAPRCPHRPDLKWYDKQASYQVYPKSFKDTNKPGKAEPGEGVGDLQGIISELEDGHFQDLGVETLYINSFYKSGGVDNGMDVVDYKDVEPSLGTLAHIRKLRKETKDKMRLVVDFIPNHTSRNHTWFVSSQNKQDPYTDYYVWRPCTKGGAMPNNWLSVYGGSAWEYDDLRGECYLHTFLKEQPDLNLMNEDVRKEMKDVLSFWLKEGIDGFHVRNAEYLVENMTLGNELASGSGSVMTYESLIHDHTTHQPESFELLQEWRAVLDTAANKPGREKALIVTVDTDMNTTMKYYETNGKSGATYVRMSPITNYDKNGLATHLKDRIQEVAVDDVHRKIWMLDNENLDRIASLIGDEYMKALLAVQILLPGVSSSYYGDEIAMKNGVPATPSKDPVSKLPGQKNRDAFRTPMQWSSEQPNAGFTDPTFMPWIPLGTNYKTNNVQHAKAYHSKHSIMNTFKQLVLLASNESIQFGKTVVSVLKDNNDVFWMTRKAEGFSGYLVIINLGDSPFASNFKEAKISNTLMHVFHSDGDLIEGDMDLSKRADTDLQAANIPDKVDCPAECLYLVWWRPAHHGSKIYIPLYQPLEEHLAAVVLTTTFS</sequence>
<evidence type="ECO:0000259" key="4">
    <source>
        <dbReference type="SMART" id="SM00642"/>
    </source>
</evidence>
<dbReference type="SMART" id="SM00642">
    <property type="entry name" value="Aamy"/>
    <property type="match status" value="1"/>
</dbReference>
<organism evidence="5 6">
    <name type="scientific">Mytilus galloprovincialis</name>
    <name type="common">Mediterranean mussel</name>
    <dbReference type="NCBI Taxonomy" id="29158"/>
    <lineage>
        <taxon>Eukaryota</taxon>
        <taxon>Metazoa</taxon>
        <taxon>Spiralia</taxon>
        <taxon>Lophotrochozoa</taxon>
        <taxon>Mollusca</taxon>
        <taxon>Bivalvia</taxon>
        <taxon>Autobranchia</taxon>
        <taxon>Pteriomorphia</taxon>
        <taxon>Mytilida</taxon>
        <taxon>Mytiloidea</taxon>
        <taxon>Mytilidae</taxon>
        <taxon>Mytilinae</taxon>
        <taxon>Mytilus</taxon>
    </lineage>
</organism>
<feature type="region of interest" description="Disordered" evidence="2">
    <location>
        <begin position="1"/>
        <end position="28"/>
    </location>
</feature>
<accession>A0A8B6HKA7</accession>
<keyword evidence="3" id="KW-0472">Membrane</keyword>
<dbReference type="Proteomes" id="UP000596742">
    <property type="component" value="Unassembled WGS sequence"/>
</dbReference>
<dbReference type="Pfam" id="PF00128">
    <property type="entry name" value="Alpha-amylase"/>
    <property type="match status" value="1"/>
</dbReference>
<comment type="caution">
    <text evidence="5">The sequence shown here is derived from an EMBL/GenBank/DDBJ whole genome shotgun (WGS) entry which is preliminary data.</text>
</comment>
<feature type="compositionally biased region" description="Basic and acidic residues" evidence="2">
    <location>
        <begin position="7"/>
        <end position="17"/>
    </location>
</feature>
<evidence type="ECO:0000313" key="6">
    <source>
        <dbReference type="Proteomes" id="UP000596742"/>
    </source>
</evidence>
<gene>
    <name evidence="5" type="ORF">MGAL_10B091771</name>
</gene>
<dbReference type="InterPro" id="IPR017853">
    <property type="entry name" value="GH"/>
</dbReference>
<dbReference type="GO" id="GO:0005975">
    <property type="term" value="P:carbohydrate metabolic process"/>
    <property type="evidence" value="ECO:0007669"/>
    <property type="project" value="InterPro"/>
</dbReference>
<evidence type="ECO:0000256" key="3">
    <source>
        <dbReference type="SAM" id="Phobius"/>
    </source>
</evidence>
<reference evidence="5" key="1">
    <citation type="submission" date="2018-11" db="EMBL/GenBank/DDBJ databases">
        <authorList>
            <person name="Alioto T."/>
            <person name="Alioto T."/>
        </authorList>
    </citation>
    <scope>NUCLEOTIDE SEQUENCE</scope>
</reference>